<organism evidence="2 3">
    <name type="scientific">Thalassolituus pacificus</name>
    <dbReference type="NCBI Taxonomy" id="2975440"/>
    <lineage>
        <taxon>Bacteria</taxon>
        <taxon>Pseudomonadati</taxon>
        <taxon>Pseudomonadota</taxon>
        <taxon>Gammaproteobacteria</taxon>
        <taxon>Oceanospirillales</taxon>
        <taxon>Oceanospirillaceae</taxon>
        <taxon>Thalassolituus</taxon>
    </lineage>
</organism>
<dbReference type="RefSeq" id="WP_260975430.1">
    <property type="nucleotide sequence ID" value="NZ_JAOANI010000014.1"/>
</dbReference>
<evidence type="ECO:0000256" key="1">
    <source>
        <dbReference type="SAM" id="Phobius"/>
    </source>
</evidence>
<comment type="caution">
    <text evidence="2">The sequence shown here is derived from an EMBL/GenBank/DDBJ whole genome shotgun (WGS) entry which is preliminary data.</text>
</comment>
<dbReference type="InterPro" id="IPR021830">
    <property type="entry name" value="DUF3422"/>
</dbReference>
<dbReference type="Pfam" id="PF11902">
    <property type="entry name" value="DUF3422"/>
    <property type="match status" value="1"/>
</dbReference>
<proteinExistence type="predicted"/>
<dbReference type="Proteomes" id="UP001147830">
    <property type="component" value="Unassembled WGS sequence"/>
</dbReference>
<protein>
    <submittedName>
        <fullName evidence="2">DUF3422 domain-containing protein</fullName>
    </submittedName>
</protein>
<dbReference type="AlphaFoldDB" id="A0A9X2WEC8"/>
<feature type="transmembrane region" description="Helical" evidence="1">
    <location>
        <begin position="415"/>
        <end position="432"/>
    </location>
</feature>
<accession>A0A9X2WEC8</accession>
<reference evidence="2" key="2">
    <citation type="submission" date="2022-08" db="EMBL/GenBank/DDBJ databases">
        <authorList>
            <person name="Dong C."/>
        </authorList>
    </citation>
    <scope>NUCLEOTIDE SEQUENCE</scope>
    <source>
        <strain evidence="2">59MF3M-4</strain>
    </source>
</reference>
<feature type="transmembrane region" description="Helical" evidence="1">
    <location>
        <begin position="383"/>
        <end position="403"/>
    </location>
</feature>
<evidence type="ECO:0000313" key="3">
    <source>
        <dbReference type="Proteomes" id="UP001147830"/>
    </source>
</evidence>
<keyword evidence="1" id="KW-0472">Membrane</keyword>
<gene>
    <name evidence="2" type="ORF">NYR02_05760</name>
</gene>
<reference evidence="2" key="1">
    <citation type="journal article" date="2022" name="Front. Microbiol.">
        <title>Genome-based taxonomic rearrangement of Oceanobacter-related bacteria including the description of Thalassolituus hydrocarbonoclasticus sp. nov. and Thalassolituus pacificus sp. nov. and emended description of the genus Thalassolituus.</title>
        <authorList>
            <person name="Dong C."/>
            <person name="Wei L."/>
            <person name="Wang J."/>
            <person name="Lai Q."/>
            <person name="Huang Z."/>
            <person name="Shao Z."/>
        </authorList>
    </citation>
    <scope>NUCLEOTIDE SEQUENCE</scope>
    <source>
        <strain evidence="2">59MF3M-4</strain>
    </source>
</reference>
<keyword evidence="1" id="KW-0812">Transmembrane</keyword>
<dbReference type="EMBL" id="JAOANI010000014">
    <property type="protein sequence ID" value="MCT7358525.1"/>
    <property type="molecule type" value="Genomic_DNA"/>
</dbReference>
<keyword evidence="3" id="KW-1185">Reference proteome</keyword>
<sequence>MKHALTDQAPDIAAPSVALKVHPWRSALYEELHNRPSPIIEGSCHVAHFTVLLNDNREDLHAHVVDLCRRFSVPAPAPESSCLYQDFGGFELRWERHLEFANFTFICPDVEPFSADALSFVPKDWLAAMPGELVVAVNLALVDSLPDDKQIQRWFEGQRVSGAWVADDKAQVWTAFKLHSDGFGRIVVCNKGAATTTQQLTPYQTGRLVQRLFELETYRLMSLMALPIARQMGGELSRIEDSLATLNQSISDIDAGKDERVLLQELSQLAAEVERHRSNTNFRFSAAVAYHDLVRDRLRQLKESPIEGMQSLREFLERRLTPGIKTCNSVRDRLEDLSRRINRTTSLLRTRVDLSIQEQNQHLLSSMNRRSQLQLRLQQTVEGLSVVAIGYYILALLGIAFTALKAAGLNINSDLLKGIALPVVLAAVYWGVHSLRQHITRRAREPGAAQEADGQKEK</sequence>
<keyword evidence="1" id="KW-1133">Transmembrane helix</keyword>
<name>A0A9X2WEC8_9GAMM</name>
<evidence type="ECO:0000313" key="2">
    <source>
        <dbReference type="EMBL" id="MCT7358525.1"/>
    </source>
</evidence>